<reference evidence="1 2" key="1">
    <citation type="submission" date="2021-04" db="EMBL/GenBank/DDBJ databases">
        <authorList>
            <person name="Pira H."/>
            <person name="Risdian C."/>
            <person name="Wink J."/>
        </authorList>
    </citation>
    <scope>NUCLEOTIDE SEQUENCE [LARGE SCALE GENOMIC DNA]</scope>
    <source>
        <strain evidence="1 2">WH131</strain>
    </source>
</reference>
<comment type="caution">
    <text evidence="1">The sequence shown here is derived from an EMBL/GenBank/DDBJ whole genome shotgun (WGS) entry which is preliminary data.</text>
</comment>
<evidence type="ECO:0000313" key="1">
    <source>
        <dbReference type="EMBL" id="MBV7267079.1"/>
    </source>
</evidence>
<proteinExistence type="predicted"/>
<dbReference type="EMBL" id="JAGSPB010000003">
    <property type="protein sequence ID" value="MBV7267079.1"/>
    <property type="molecule type" value="Genomic_DNA"/>
</dbReference>
<accession>A0ABS6SPV6</accession>
<evidence type="ECO:0000313" key="2">
    <source>
        <dbReference type="Proteomes" id="UP000699975"/>
    </source>
</evidence>
<organism evidence="1 2">
    <name type="scientific">Erythrobacter ani</name>
    <dbReference type="NCBI Taxonomy" id="2827235"/>
    <lineage>
        <taxon>Bacteria</taxon>
        <taxon>Pseudomonadati</taxon>
        <taxon>Pseudomonadota</taxon>
        <taxon>Alphaproteobacteria</taxon>
        <taxon>Sphingomonadales</taxon>
        <taxon>Erythrobacteraceae</taxon>
        <taxon>Erythrobacter/Porphyrobacter group</taxon>
        <taxon>Erythrobacter</taxon>
    </lineage>
</organism>
<gene>
    <name evidence="1" type="ORF">KCG45_12880</name>
</gene>
<name>A0ABS6SPV6_9SPHN</name>
<dbReference type="RefSeq" id="WP_218317719.1">
    <property type="nucleotide sequence ID" value="NZ_JAGSPB010000003.1"/>
</dbReference>
<keyword evidence="2" id="KW-1185">Reference proteome</keyword>
<protein>
    <submittedName>
        <fullName evidence="1">Vgr related protein</fullName>
    </submittedName>
</protein>
<sequence length="157" mass="17896">MGGERHLTPGEVTLARTVYGNAIDYGAVKLRRRKFFPFQPKRVTMAPRGHVHFHPGGTAYCDDFSAENLARQGLLIHELAHVWQTQERGEWYLILNRHPFCRYDYSLKPGQPFSAYGIEQQAEIVKHAFWLRHGAKVAGIADKSAYDVLVRFEGATL</sequence>
<dbReference type="Proteomes" id="UP000699975">
    <property type="component" value="Unassembled WGS sequence"/>
</dbReference>